<gene>
    <name evidence="1" type="ORF">IAC73_03640</name>
</gene>
<reference evidence="1" key="2">
    <citation type="journal article" date="2021" name="PeerJ">
        <title>Extensive microbial diversity within the chicken gut microbiome revealed by metagenomics and culture.</title>
        <authorList>
            <person name="Gilroy R."/>
            <person name="Ravi A."/>
            <person name="Getino M."/>
            <person name="Pursley I."/>
            <person name="Horton D.L."/>
            <person name="Alikhan N.F."/>
            <person name="Baker D."/>
            <person name="Gharbi K."/>
            <person name="Hall N."/>
            <person name="Watson M."/>
            <person name="Adriaenssens E.M."/>
            <person name="Foster-Nyarko E."/>
            <person name="Jarju S."/>
            <person name="Secka A."/>
            <person name="Antonio M."/>
            <person name="Oren A."/>
            <person name="Chaudhuri R.R."/>
            <person name="La Ragione R."/>
            <person name="Hildebrand F."/>
            <person name="Pallen M.J."/>
        </authorList>
    </citation>
    <scope>NUCLEOTIDE SEQUENCE</scope>
    <source>
        <strain evidence="1">10406</strain>
    </source>
</reference>
<organism evidence="1 2">
    <name type="scientific">Candidatus Limadaptatus stercoripullorum</name>
    <dbReference type="NCBI Taxonomy" id="2840846"/>
    <lineage>
        <taxon>Bacteria</taxon>
        <taxon>Bacillati</taxon>
        <taxon>Bacillota</taxon>
        <taxon>Clostridia</taxon>
        <taxon>Eubacteriales</taxon>
        <taxon>Candidatus Limadaptatus</taxon>
    </lineage>
</organism>
<accession>A0A9D1N9E6</accession>
<name>A0A9D1N9E6_9FIRM</name>
<evidence type="ECO:0000313" key="2">
    <source>
        <dbReference type="Proteomes" id="UP000886857"/>
    </source>
</evidence>
<dbReference type="EMBL" id="DVOE01000055">
    <property type="protein sequence ID" value="HIU98918.1"/>
    <property type="molecule type" value="Genomic_DNA"/>
</dbReference>
<dbReference type="InterPro" id="IPR009711">
    <property type="entry name" value="UPF0473"/>
</dbReference>
<comment type="caution">
    <text evidence="1">The sequence shown here is derived from an EMBL/GenBank/DDBJ whole genome shotgun (WGS) entry which is preliminary data.</text>
</comment>
<dbReference type="AlphaFoldDB" id="A0A9D1N9E6"/>
<dbReference type="Proteomes" id="UP000886857">
    <property type="component" value="Unassembled WGS sequence"/>
</dbReference>
<reference evidence="1" key="1">
    <citation type="submission" date="2020-10" db="EMBL/GenBank/DDBJ databases">
        <authorList>
            <person name="Gilroy R."/>
        </authorList>
    </citation>
    <scope>NUCLEOTIDE SEQUENCE</scope>
    <source>
        <strain evidence="1">10406</strain>
    </source>
</reference>
<sequence length="109" mass="12927">MADFFEDQENMDEDDDIIVLYNEERDTDEEFYHLATLDVDEKWYVVLKPVEKLPDIEDDEVLIYEIRESDSGEDIFAAIEDEEVLDKVFNAFVEEVEKYDQEDEADGEN</sequence>
<dbReference type="Pfam" id="PF06949">
    <property type="entry name" value="DUF1292"/>
    <property type="match status" value="1"/>
</dbReference>
<proteinExistence type="predicted"/>
<protein>
    <submittedName>
        <fullName evidence="1">DUF1292 domain-containing protein</fullName>
    </submittedName>
</protein>
<evidence type="ECO:0000313" key="1">
    <source>
        <dbReference type="EMBL" id="HIU98918.1"/>
    </source>
</evidence>